<dbReference type="RefSeq" id="WP_150497454.1">
    <property type="nucleotide sequence ID" value="NZ_BMFA01000013.1"/>
</dbReference>
<feature type="compositionally biased region" description="Gly residues" evidence="1">
    <location>
        <begin position="47"/>
        <end position="65"/>
    </location>
</feature>
<name>A0A916X337_9HYPH</name>
<dbReference type="InterPro" id="IPR021136">
    <property type="entry name" value="Flagellar_hook_control-like_C"/>
</dbReference>
<feature type="region of interest" description="Disordered" evidence="1">
    <location>
        <begin position="1"/>
        <end position="104"/>
    </location>
</feature>
<dbReference type="InterPro" id="IPR038610">
    <property type="entry name" value="FliK-like_C_sf"/>
</dbReference>
<evidence type="ECO:0000256" key="1">
    <source>
        <dbReference type="SAM" id="MobiDB-lite"/>
    </source>
</evidence>
<dbReference type="AlphaFoldDB" id="A0A916X337"/>
<feature type="domain" description="Flagellar hook-length control protein-like C-terminal" evidence="2">
    <location>
        <begin position="273"/>
        <end position="342"/>
    </location>
</feature>
<dbReference type="Gene3D" id="3.30.750.140">
    <property type="match status" value="1"/>
</dbReference>
<proteinExistence type="predicted"/>
<evidence type="ECO:0000313" key="3">
    <source>
        <dbReference type="EMBL" id="GGB60046.1"/>
    </source>
</evidence>
<reference evidence="3" key="1">
    <citation type="journal article" date="2014" name="Int. J. Syst. Evol. Microbiol.">
        <title>Complete genome sequence of Corynebacterium casei LMG S-19264T (=DSM 44701T), isolated from a smear-ripened cheese.</title>
        <authorList>
            <consortium name="US DOE Joint Genome Institute (JGI-PGF)"/>
            <person name="Walter F."/>
            <person name="Albersmeier A."/>
            <person name="Kalinowski J."/>
            <person name="Ruckert C."/>
        </authorList>
    </citation>
    <scope>NUCLEOTIDE SEQUENCE</scope>
    <source>
        <strain evidence="3">CGMCC 1.12426</strain>
    </source>
</reference>
<dbReference type="Pfam" id="PF02120">
    <property type="entry name" value="Flg_hook"/>
    <property type="match status" value="1"/>
</dbReference>
<feature type="compositionally biased region" description="Polar residues" evidence="1">
    <location>
        <begin position="1"/>
        <end position="11"/>
    </location>
</feature>
<dbReference type="Proteomes" id="UP000605148">
    <property type="component" value="Unassembled WGS sequence"/>
</dbReference>
<sequence length="425" mass="43781">MSTGIQGSMQTAKLAETKLGRGSSEAASGEGAKDAAKQFTDLLGNLSGRGKGAVDGQARDGGGADGRAAREPGSAARPDPREGPAVRDSKEDAARAEGQDAAAANPARFGIETLSGALNIVSKVVEGSRTAGSPEMPVLQHRAGQQKLQSYLSSGLALTQVTSGPKTANGSVAAPQGGLGNGQQGTSSLFAQFGTEPQRIGDPLLNDARKLDTFARIEPGSLKVLKQETHFAPSMRLSPVQQVGQSLVGALNEVAAGLRTGTSAFARPEGPVLKTLEIQLTPIELGTVKVTLKMVDNAVAVTLKASNPQTAELLKQDRGLLDQMLRVTGHKAETITIQTAADDRPLFAPQASGNAGQSQSAPNQGAGTQPGHPGFDQAGSGGGQDRHDRQHDDRFGVDEGLVPDDRNPSETKQAASGSHVDGIYL</sequence>
<feature type="compositionally biased region" description="Polar residues" evidence="1">
    <location>
        <begin position="351"/>
        <end position="367"/>
    </location>
</feature>
<evidence type="ECO:0000259" key="2">
    <source>
        <dbReference type="Pfam" id="PF02120"/>
    </source>
</evidence>
<feature type="region of interest" description="Disordered" evidence="1">
    <location>
        <begin position="340"/>
        <end position="425"/>
    </location>
</feature>
<keyword evidence="4" id="KW-1185">Reference proteome</keyword>
<feature type="compositionally biased region" description="Basic and acidic residues" evidence="1">
    <location>
        <begin position="384"/>
        <end position="409"/>
    </location>
</feature>
<evidence type="ECO:0000313" key="4">
    <source>
        <dbReference type="Proteomes" id="UP000605148"/>
    </source>
</evidence>
<protein>
    <recommendedName>
        <fullName evidence="2">Flagellar hook-length control protein-like C-terminal domain-containing protein</fullName>
    </recommendedName>
</protein>
<gene>
    <name evidence="3" type="ORF">GCM10011316_35090</name>
</gene>
<feature type="compositionally biased region" description="Basic and acidic residues" evidence="1">
    <location>
        <begin position="78"/>
        <end position="98"/>
    </location>
</feature>
<comment type="caution">
    <text evidence="3">The sequence shown here is derived from an EMBL/GenBank/DDBJ whole genome shotgun (WGS) entry which is preliminary data.</text>
</comment>
<dbReference type="OrthoDB" id="7676733at2"/>
<accession>A0A916X337</accession>
<dbReference type="CDD" id="cd17470">
    <property type="entry name" value="T3SS_Flik_C"/>
    <property type="match status" value="1"/>
</dbReference>
<dbReference type="EMBL" id="BMFA01000013">
    <property type="protein sequence ID" value="GGB60046.1"/>
    <property type="molecule type" value="Genomic_DNA"/>
</dbReference>
<reference evidence="3" key="2">
    <citation type="submission" date="2020-09" db="EMBL/GenBank/DDBJ databases">
        <authorList>
            <person name="Sun Q."/>
            <person name="Zhou Y."/>
        </authorList>
    </citation>
    <scope>NUCLEOTIDE SEQUENCE</scope>
    <source>
        <strain evidence="3">CGMCC 1.12426</strain>
    </source>
</reference>
<organism evidence="3 4">
    <name type="scientific">Roseibium aquae</name>
    <dbReference type="NCBI Taxonomy" id="1323746"/>
    <lineage>
        <taxon>Bacteria</taxon>
        <taxon>Pseudomonadati</taxon>
        <taxon>Pseudomonadota</taxon>
        <taxon>Alphaproteobacteria</taxon>
        <taxon>Hyphomicrobiales</taxon>
        <taxon>Stappiaceae</taxon>
        <taxon>Roseibium</taxon>
    </lineage>
</organism>